<keyword evidence="1" id="KW-0812">Transmembrane</keyword>
<evidence type="ECO:0000313" key="2">
    <source>
        <dbReference type="EMBL" id="CCC49270.1"/>
    </source>
</evidence>
<keyword evidence="1" id="KW-1133">Transmembrane helix</keyword>
<dbReference type="AlphaFoldDB" id="G0TZ67"/>
<organism evidence="2">
    <name type="scientific">Trypanosoma vivax (strain Y486)</name>
    <dbReference type="NCBI Taxonomy" id="1055687"/>
    <lineage>
        <taxon>Eukaryota</taxon>
        <taxon>Discoba</taxon>
        <taxon>Euglenozoa</taxon>
        <taxon>Kinetoplastea</taxon>
        <taxon>Metakinetoplastina</taxon>
        <taxon>Trypanosomatida</taxon>
        <taxon>Trypanosomatidae</taxon>
        <taxon>Trypanosoma</taxon>
        <taxon>Duttonella</taxon>
    </lineage>
</organism>
<protein>
    <submittedName>
        <fullName evidence="2">Uncharacterized protein</fullName>
    </submittedName>
</protein>
<dbReference type="EMBL" id="HE573023">
    <property type="protein sequence ID" value="CCC49270.1"/>
    <property type="molecule type" value="Genomic_DNA"/>
</dbReference>
<feature type="transmembrane region" description="Helical" evidence="1">
    <location>
        <begin position="110"/>
        <end position="138"/>
    </location>
</feature>
<proteinExistence type="predicted"/>
<gene>
    <name evidence="2" type="ORF">TVY486_0705900</name>
</gene>
<evidence type="ECO:0000256" key="1">
    <source>
        <dbReference type="SAM" id="Phobius"/>
    </source>
</evidence>
<keyword evidence="1" id="KW-0472">Membrane</keyword>
<name>G0TZ67_TRYVY</name>
<sequence>MMHATSCRRQPEYSGTCTLRPTASSLSVGRELTIVSQVLLYYHHYQLCYCYTTNRSMCAFFFLCVCVTAPHVQDSDWSSFLTRKCVSARSFSVIMRWAGSFCCFNNPQQFLSFLVTFLLLFFLSFLLNKYITIMVILTTKRRKRNEGRSSVCGLLVE</sequence>
<reference evidence="2" key="1">
    <citation type="journal article" date="2012" name="Proc. Natl. Acad. Sci. U.S.A.">
        <title>Antigenic diversity is generated by distinct evolutionary mechanisms in African trypanosome species.</title>
        <authorList>
            <person name="Jackson A.P."/>
            <person name="Berry A."/>
            <person name="Aslett M."/>
            <person name="Allison H.C."/>
            <person name="Burton P."/>
            <person name="Vavrova-Anderson J."/>
            <person name="Brown R."/>
            <person name="Browne H."/>
            <person name="Corton N."/>
            <person name="Hauser H."/>
            <person name="Gamble J."/>
            <person name="Gilderthorp R."/>
            <person name="Marcello L."/>
            <person name="McQuillan J."/>
            <person name="Otto T.D."/>
            <person name="Quail M.A."/>
            <person name="Sanders M.J."/>
            <person name="van Tonder A."/>
            <person name="Ginger M.L."/>
            <person name="Field M.C."/>
            <person name="Barry J.D."/>
            <person name="Hertz-Fowler C."/>
            <person name="Berriman M."/>
        </authorList>
    </citation>
    <scope>NUCLEOTIDE SEQUENCE</scope>
    <source>
        <strain evidence="2">Y486</strain>
    </source>
</reference>
<accession>G0TZ67</accession>